<protein>
    <recommendedName>
        <fullName evidence="8">TonB-dependent transporter Oar-like beta-barrel domain-containing protein</fullName>
    </recommendedName>
</protein>
<dbReference type="Proteomes" id="UP000567293">
    <property type="component" value="Unassembled WGS sequence"/>
</dbReference>
<name>A0A7V8NP32_9BACT</name>
<evidence type="ECO:0000256" key="7">
    <source>
        <dbReference type="ARBA" id="ARBA00023237"/>
    </source>
</evidence>
<feature type="non-terminal residue" evidence="9">
    <location>
        <position position="479"/>
    </location>
</feature>
<dbReference type="InterPro" id="IPR057601">
    <property type="entry name" value="Oar-like_b-barrel"/>
</dbReference>
<dbReference type="GO" id="GO:0015344">
    <property type="term" value="F:siderophore uptake transmembrane transporter activity"/>
    <property type="evidence" value="ECO:0007669"/>
    <property type="project" value="TreeGrafter"/>
</dbReference>
<evidence type="ECO:0000256" key="2">
    <source>
        <dbReference type="ARBA" id="ARBA00022448"/>
    </source>
</evidence>
<dbReference type="GO" id="GO:0044718">
    <property type="term" value="P:siderophore transmembrane transport"/>
    <property type="evidence" value="ECO:0007669"/>
    <property type="project" value="TreeGrafter"/>
</dbReference>
<dbReference type="InterPro" id="IPR039426">
    <property type="entry name" value="TonB-dep_rcpt-like"/>
</dbReference>
<dbReference type="EMBL" id="JACDQQ010000675">
    <property type="protein sequence ID" value="MBA0084702.1"/>
    <property type="molecule type" value="Genomic_DNA"/>
</dbReference>
<dbReference type="PANTHER" id="PTHR30069:SF29">
    <property type="entry name" value="HEMOGLOBIN AND HEMOGLOBIN-HAPTOGLOBIN-BINDING PROTEIN 1-RELATED"/>
    <property type="match status" value="1"/>
</dbReference>
<comment type="subcellular location">
    <subcellularLocation>
        <location evidence="1">Cell outer membrane</location>
        <topology evidence="1">Multi-pass membrane protein</topology>
    </subcellularLocation>
</comment>
<keyword evidence="5" id="KW-0732">Signal</keyword>
<evidence type="ECO:0000256" key="3">
    <source>
        <dbReference type="ARBA" id="ARBA00022452"/>
    </source>
</evidence>
<dbReference type="PANTHER" id="PTHR30069">
    <property type="entry name" value="TONB-DEPENDENT OUTER MEMBRANE RECEPTOR"/>
    <property type="match status" value="1"/>
</dbReference>
<dbReference type="AlphaFoldDB" id="A0A7V8NP32"/>
<evidence type="ECO:0000256" key="1">
    <source>
        <dbReference type="ARBA" id="ARBA00004571"/>
    </source>
</evidence>
<evidence type="ECO:0000259" key="8">
    <source>
        <dbReference type="Pfam" id="PF25183"/>
    </source>
</evidence>
<evidence type="ECO:0000256" key="4">
    <source>
        <dbReference type="ARBA" id="ARBA00022692"/>
    </source>
</evidence>
<evidence type="ECO:0000256" key="5">
    <source>
        <dbReference type="ARBA" id="ARBA00022729"/>
    </source>
</evidence>
<dbReference type="SUPFAM" id="SSF56935">
    <property type="entry name" value="Porins"/>
    <property type="match status" value="1"/>
</dbReference>
<accession>A0A7V8NP32</accession>
<evidence type="ECO:0000256" key="6">
    <source>
        <dbReference type="ARBA" id="ARBA00023136"/>
    </source>
</evidence>
<organism evidence="9 10">
    <name type="scientific">Candidatus Acidiferrum panamense</name>
    <dbReference type="NCBI Taxonomy" id="2741543"/>
    <lineage>
        <taxon>Bacteria</taxon>
        <taxon>Pseudomonadati</taxon>
        <taxon>Acidobacteriota</taxon>
        <taxon>Terriglobia</taxon>
        <taxon>Candidatus Acidiferrales</taxon>
        <taxon>Candidatus Acidiferrum</taxon>
    </lineage>
</organism>
<proteinExistence type="predicted"/>
<dbReference type="Gene3D" id="2.40.170.20">
    <property type="entry name" value="TonB-dependent receptor, beta-barrel domain"/>
    <property type="match status" value="1"/>
</dbReference>
<keyword evidence="10" id="KW-1185">Reference proteome</keyword>
<feature type="domain" description="TonB-dependent transporter Oar-like beta-barrel" evidence="8">
    <location>
        <begin position="1"/>
        <end position="474"/>
    </location>
</feature>
<dbReference type="GO" id="GO:0009279">
    <property type="term" value="C:cell outer membrane"/>
    <property type="evidence" value="ECO:0007669"/>
    <property type="project" value="UniProtKB-SubCell"/>
</dbReference>
<reference evidence="9" key="1">
    <citation type="submission" date="2020-06" db="EMBL/GenBank/DDBJ databases">
        <title>Legume-microbial interactions unlock mineral nutrients during tropical forest succession.</title>
        <authorList>
            <person name="Epihov D.Z."/>
        </authorList>
    </citation>
    <scope>NUCLEOTIDE SEQUENCE [LARGE SCALE GENOMIC DNA]</scope>
    <source>
        <strain evidence="9">Pan2503</strain>
    </source>
</reference>
<comment type="caution">
    <text evidence="9">The sequence shown here is derived from an EMBL/GenBank/DDBJ whole genome shotgun (WGS) entry which is preliminary data.</text>
</comment>
<sequence length="479" mass="51289">FFGSYQGTRQRNGIAAEGLTSAYLPPIPAGDRSAPGFAAALAAANCGYSTLLPSFLSPQLACDGSNVSPVALKILQAKNPDGSYYFPSSGTNGYGQRAWSIPATHTEDQVVANGDYLINPKNTLAGRYFYSRNPQVSPLAGQLPGTPKFLYYSNTYSVLKLTSIVTNNLVNEARASYSYTEAVNLDKMPLGAQTSADIGQTPISSTSAHPPQLIFIIGGYTAFGNLDPLNSPTHLYQFADQVSWSHGKHTIRAGFEFEKWAYNLVWPGIQNGILLIGSFNDLLVGQAGNILGAILSTRSGPNGPIHGYRMTDVSAFVQDDWKVNSHLTLNLGTRWEYDGTLSDKYANLTNLWLSRLQSVSTLPTGPATSGAGFVGYVVPQNFTAHYGQPPDGVLVNSNNTGLREHPPLSNFAPRIGVAWQPGNSGKLVIRAGAGLFYDRVSTIAMSSAYGNNPPYAANVTYGFPNSQTLADPFPHTSLA</sequence>
<keyword evidence="6" id="KW-0472">Membrane</keyword>
<dbReference type="Pfam" id="PF25183">
    <property type="entry name" value="OMP_b-brl_4"/>
    <property type="match status" value="1"/>
</dbReference>
<feature type="non-terminal residue" evidence="9">
    <location>
        <position position="1"/>
    </location>
</feature>
<dbReference type="InterPro" id="IPR036942">
    <property type="entry name" value="Beta-barrel_TonB_sf"/>
</dbReference>
<keyword evidence="2" id="KW-0813">Transport</keyword>
<gene>
    <name evidence="9" type="ORF">HRJ53_06890</name>
</gene>
<evidence type="ECO:0000313" key="10">
    <source>
        <dbReference type="Proteomes" id="UP000567293"/>
    </source>
</evidence>
<keyword evidence="7" id="KW-0998">Cell outer membrane</keyword>
<keyword evidence="3" id="KW-1134">Transmembrane beta strand</keyword>
<evidence type="ECO:0000313" key="9">
    <source>
        <dbReference type="EMBL" id="MBA0084702.1"/>
    </source>
</evidence>
<keyword evidence="4" id="KW-0812">Transmembrane</keyword>